<dbReference type="InterPro" id="IPR044837">
    <property type="entry name" value="REM16-like"/>
</dbReference>
<dbReference type="PANTHER" id="PTHR31391">
    <property type="entry name" value="B3 DOMAIN-CONTAINING PROTEIN OS11G0197600-RELATED"/>
    <property type="match status" value="1"/>
</dbReference>
<name>A0A811MEB6_9POAL</name>
<dbReference type="Proteomes" id="UP000604825">
    <property type="component" value="Unassembled WGS sequence"/>
</dbReference>
<dbReference type="GO" id="GO:0003677">
    <property type="term" value="F:DNA binding"/>
    <property type="evidence" value="ECO:0007669"/>
    <property type="project" value="UniProtKB-KW"/>
</dbReference>
<evidence type="ECO:0000256" key="5">
    <source>
        <dbReference type="ARBA" id="ARBA00023242"/>
    </source>
</evidence>
<dbReference type="PANTHER" id="PTHR31391:SF48">
    <property type="entry name" value="B3 DOMAIN-CONTAINING PROTEIN OS03G0620500"/>
    <property type="match status" value="1"/>
</dbReference>
<keyword evidence="3" id="KW-0238">DNA-binding</keyword>
<feature type="compositionally biased region" description="Basic and acidic residues" evidence="6">
    <location>
        <begin position="105"/>
        <end position="117"/>
    </location>
</feature>
<accession>A0A811MEB6</accession>
<protein>
    <recommendedName>
        <fullName evidence="7">TF-B3 domain-containing protein</fullName>
    </recommendedName>
</protein>
<keyword evidence="5" id="KW-0539">Nucleus</keyword>
<comment type="caution">
    <text evidence="8">The sequence shown here is derived from an EMBL/GenBank/DDBJ whole genome shotgun (WGS) entry which is preliminary data.</text>
</comment>
<gene>
    <name evidence="8" type="ORF">NCGR_LOCUS3620</name>
</gene>
<dbReference type="EMBL" id="CAJGYO010000001">
    <property type="protein sequence ID" value="CAD6205852.1"/>
    <property type="molecule type" value="Genomic_DNA"/>
</dbReference>
<evidence type="ECO:0000256" key="4">
    <source>
        <dbReference type="ARBA" id="ARBA00023163"/>
    </source>
</evidence>
<feature type="compositionally biased region" description="Basic and acidic residues" evidence="6">
    <location>
        <begin position="338"/>
        <end position="352"/>
    </location>
</feature>
<dbReference type="Pfam" id="PF02362">
    <property type="entry name" value="B3"/>
    <property type="match status" value="3"/>
</dbReference>
<keyword evidence="9" id="KW-1185">Reference proteome</keyword>
<feature type="compositionally biased region" description="Acidic residues" evidence="6">
    <location>
        <begin position="151"/>
        <end position="162"/>
    </location>
</feature>
<evidence type="ECO:0000256" key="1">
    <source>
        <dbReference type="ARBA" id="ARBA00004123"/>
    </source>
</evidence>
<dbReference type="InterPro" id="IPR003340">
    <property type="entry name" value="B3_DNA-bd"/>
</dbReference>
<keyword evidence="2" id="KW-0805">Transcription regulation</keyword>
<dbReference type="OrthoDB" id="605275at2759"/>
<reference evidence="8" key="1">
    <citation type="submission" date="2020-10" db="EMBL/GenBank/DDBJ databases">
        <authorList>
            <person name="Han B."/>
            <person name="Lu T."/>
            <person name="Zhao Q."/>
            <person name="Huang X."/>
            <person name="Zhao Y."/>
        </authorList>
    </citation>
    <scope>NUCLEOTIDE SEQUENCE</scope>
</reference>
<organism evidence="8 9">
    <name type="scientific">Miscanthus lutarioriparius</name>
    <dbReference type="NCBI Taxonomy" id="422564"/>
    <lineage>
        <taxon>Eukaryota</taxon>
        <taxon>Viridiplantae</taxon>
        <taxon>Streptophyta</taxon>
        <taxon>Embryophyta</taxon>
        <taxon>Tracheophyta</taxon>
        <taxon>Spermatophyta</taxon>
        <taxon>Magnoliopsida</taxon>
        <taxon>Liliopsida</taxon>
        <taxon>Poales</taxon>
        <taxon>Poaceae</taxon>
        <taxon>PACMAD clade</taxon>
        <taxon>Panicoideae</taxon>
        <taxon>Andropogonodae</taxon>
        <taxon>Andropogoneae</taxon>
        <taxon>Saccharinae</taxon>
        <taxon>Miscanthus</taxon>
    </lineage>
</organism>
<feature type="compositionally biased region" description="Low complexity" evidence="6">
    <location>
        <begin position="139"/>
        <end position="150"/>
    </location>
</feature>
<evidence type="ECO:0000259" key="7">
    <source>
        <dbReference type="PROSITE" id="PS50863"/>
    </source>
</evidence>
<keyword evidence="4" id="KW-0804">Transcription</keyword>
<dbReference type="CDD" id="cd10017">
    <property type="entry name" value="B3_DNA"/>
    <property type="match status" value="3"/>
</dbReference>
<dbReference type="AlphaFoldDB" id="A0A811MEB6"/>
<evidence type="ECO:0000256" key="3">
    <source>
        <dbReference type="ARBA" id="ARBA00023125"/>
    </source>
</evidence>
<evidence type="ECO:0000313" key="9">
    <source>
        <dbReference type="Proteomes" id="UP000604825"/>
    </source>
</evidence>
<feature type="domain" description="TF-B3" evidence="7">
    <location>
        <begin position="1"/>
        <end position="77"/>
    </location>
</feature>
<evidence type="ECO:0000256" key="2">
    <source>
        <dbReference type="ARBA" id="ARBA00023015"/>
    </source>
</evidence>
<dbReference type="SUPFAM" id="SSF101936">
    <property type="entry name" value="DNA-binding pseudobarrel domain"/>
    <property type="match status" value="3"/>
</dbReference>
<comment type="subcellular location">
    <subcellularLocation>
        <location evidence="1">Nucleus</location>
    </subcellularLocation>
</comment>
<feature type="region of interest" description="Disordered" evidence="6">
    <location>
        <begin position="312"/>
        <end position="391"/>
    </location>
</feature>
<dbReference type="SMART" id="SM01019">
    <property type="entry name" value="B3"/>
    <property type="match status" value="3"/>
</dbReference>
<feature type="domain" description="TF-B3" evidence="7">
    <location>
        <begin position="427"/>
        <end position="517"/>
    </location>
</feature>
<evidence type="ECO:0000313" key="8">
    <source>
        <dbReference type="EMBL" id="CAD6205852.1"/>
    </source>
</evidence>
<dbReference type="GO" id="GO:0005634">
    <property type="term" value="C:nucleus"/>
    <property type="evidence" value="ECO:0007669"/>
    <property type="project" value="UniProtKB-SubCell"/>
</dbReference>
<feature type="region of interest" description="Disordered" evidence="6">
    <location>
        <begin position="105"/>
        <end position="169"/>
    </location>
</feature>
<feature type="domain" description="TF-B3" evidence="7">
    <location>
        <begin position="209"/>
        <end position="307"/>
    </location>
</feature>
<dbReference type="InterPro" id="IPR015300">
    <property type="entry name" value="DNA-bd_pseudobarrel_sf"/>
</dbReference>
<proteinExistence type="predicted"/>
<dbReference type="PROSITE" id="PS50863">
    <property type="entry name" value="B3"/>
    <property type="match status" value="3"/>
</dbReference>
<sequence>MPARFMNQFGGEISESIDIESPDGSVYVVKGTKYMNKMLPQCGWKAFVDAHRIEENDSLLFQHIEKARFKVLIIDPDGCEKVFPCDGIRISSSNIQERDTDCVDVSDRSHDRADKSSRVRKRVSSCQRDCPSQRRKAARITTTSASSSEESGPDCEGTDEYECSSGFDVDPKTNAAPDYVLSCMTILSEEQEEEVDGLIKEILPETTVFVAVMKPSNVKRYSSLVIPHRYASAHFPHTSQVVTLQRPGKNKKWHTKLQVRKDRVSHVFSGPWSNFVQDNHLQEGDIFQPLKTAGIRFTMMVHLIRQSKVGALHEHGNSPSPGSGGGTSSSRGRTTRAKANEPKIVHSGEGSRAKAKVTPVARVKEEHADQAPSPCNCHLTDDESSDSGGPSKAGLYILASHAHLGDEQRKKVEDVVGSIKSQVPIYVAVMNKSNVAATGCVLYFGKQYARKHLPYGEHTVTLVRNGKSSAWKVKMHAQMFSEGWRGFVRDNRLKLDDICLFELTKDDIKMLTMTVYIILYVNHC</sequence>
<dbReference type="Gene3D" id="2.40.330.10">
    <property type="entry name" value="DNA-binding pseudobarrel domain"/>
    <property type="match status" value="3"/>
</dbReference>
<evidence type="ECO:0000256" key="6">
    <source>
        <dbReference type="SAM" id="MobiDB-lite"/>
    </source>
</evidence>